<comment type="caution">
    <text evidence="1">The sequence shown here is derived from an EMBL/GenBank/DDBJ whole genome shotgun (WGS) entry which is preliminary data.</text>
</comment>
<evidence type="ECO:0008006" key="3">
    <source>
        <dbReference type="Google" id="ProtNLM"/>
    </source>
</evidence>
<keyword evidence="2" id="KW-1185">Reference proteome</keyword>
<name>A0AB37UF75_9CYAN</name>
<accession>A0AB37UF75</accession>
<dbReference type="Proteomes" id="UP000282574">
    <property type="component" value="Unassembled WGS sequence"/>
</dbReference>
<protein>
    <recommendedName>
        <fullName evidence="3">Transposase</fullName>
    </recommendedName>
</protein>
<dbReference type="EMBL" id="RSCK01000063">
    <property type="protein sequence ID" value="RUT06952.1"/>
    <property type="molecule type" value="Genomic_DNA"/>
</dbReference>
<evidence type="ECO:0000313" key="1">
    <source>
        <dbReference type="EMBL" id="RUT06952.1"/>
    </source>
</evidence>
<proteinExistence type="predicted"/>
<gene>
    <name evidence="1" type="ORF">DSM107010_51230</name>
</gene>
<sequence length="200" mass="21807">MTLSSPTSLSDAPVLTDEATLSVTMECLLEHLTVPTQGDCTPQMLFQVLIRAASQQDSIEHTTQQLTGVPSGNTIRYHLDKLKDMSGLEAQLNQTLQSRIPPRIAKGKQRLAIDLHLIPYYGTPTAAELPYIYRSQAKSGTTSFFAYATVYVIARNQRVTLAIHAVHRQETLFSNPDLSACCPGSPAPTSQAVIPGSRLL</sequence>
<dbReference type="AlphaFoldDB" id="A0AB37UF75"/>
<reference evidence="1 2" key="1">
    <citation type="journal article" date="2019" name="Genome Biol. Evol.">
        <title>Day and night: Metabolic profiles and evolutionary relationships of six axenic non-marine cyanobacteria.</title>
        <authorList>
            <person name="Will S.E."/>
            <person name="Henke P."/>
            <person name="Boedeker C."/>
            <person name="Huang S."/>
            <person name="Brinkmann H."/>
            <person name="Rohde M."/>
            <person name="Jarek M."/>
            <person name="Friedl T."/>
            <person name="Seufert S."/>
            <person name="Schumacher M."/>
            <person name="Overmann J."/>
            <person name="Neumann-Schaal M."/>
            <person name="Petersen J."/>
        </authorList>
    </citation>
    <scope>NUCLEOTIDE SEQUENCE [LARGE SCALE GENOMIC DNA]</scope>
    <source>
        <strain evidence="1 2">SAG 39.79</strain>
    </source>
</reference>
<evidence type="ECO:0000313" key="2">
    <source>
        <dbReference type="Proteomes" id="UP000282574"/>
    </source>
</evidence>
<organism evidence="1 2">
    <name type="scientific">Chroococcidiopsis cubana SAG 39.79</name>
    <dbReference type="NCBI Taxonomy" id="388085"/>
    <lineage>
        <taxon>Bacteria</taxon>
        <taxon>Bacillati</taxon>
        <taxon>Cyanobacteriota</taxon>
        <taxon>Cyanophyceae</taxon>
        <taxon>Chroococcidiopsidales</taxon>
        <taxon>Chroococcidiopsidaceae</taxon>
        <taxon>Chroococcidiopsis</taxon>
    </lineage>
</organism>
<dbReference type="RefSeq" id="WP_199755761.1">
    <property type="nucleotide sequence ID" value="NZ_JAVKZF010000005.1"/>
</dbReference>